<dbReference type="EC" id="4.2.1.17" evidence="3"/>
<name>A0ABV2Q8X4_9BURK</name>
<dbReference type="RefSeq" id="WP_354443931.1">
    <property type="nucleotide sequence ID" value="NZ_JBEPSH010000005.1"/>
</dbReference>
<dbReference type="PANTHER" id="PTHR43802:SF1">
    <property type="entry name" value="IP11341P-RELATED"/>
    <property type="match status" value="1"/>
</dbReference>
<comment type="similarity">
    <text evidence="1 2">Belongs to the enoyl-CoA hydratase/isomerase family.</text>
</comment>
<proteinExistence type="inferred from homology"/>
<dbReference type="SUPFAM" id="SSF52096">
    <property type="entry name" value="ClpP/crotonase"/>
    <property type="match status" value="1"/>
</dbReference>
<dbReference type="PROSITE" id="PS00166">
    <property type="entry name" value="ENOYL_COA_HYDRATASE"/>
    <property type="match status" value="1"/>
</dbReference>
<protein>
    <submittedName>
        <fullName evidence="3">Enoyl-CoA hydratase</fullName>
        <ecNumber evidence="3">4.2.1.17</ecNumber>
    </submittedName>
</protein>
<evidence type="ECO:0000313" key="4">
    <source>
        <dbReference type="Proteomes" id="UP001549320"/>
    </source>
</evidence>
<sequence length="274" mass="29833">MSTLVTYHCEDKVGVVTLRRPDKLNAINAALKEQLIATLEGADADDEASVVLLEAEGRAFSVGFDIVGAASDDESAHDPFRWESILRNSMRMALAPWSMNKPVIAAVQGYALGGGCELAMMCDLTIAADDAKFGEPEVKFSHVGPVMVMPWMIGLKRARELVFFGDLIDAKTALDYGMVNKVVPAAELPAKARMYAQRLALVSPEALRWAKRSINRGAEVAGIRTAIEAGVDSYISLYAGRTKVNDEFAERVQKDGLKAALGWREGQFKAFDFS</sequence>
<dbReference type="InterPro" id="IPR001753">
    <property type="entry name" value="Enoyl-CoA_hydra/iso"/>
</dbReference>
<organism evidence="3 4">
    <name type="scientific">Ottowia thiooxydans</name>
    <dbReference type="NCBI Taxonomy" id="219182"/>
    <lineage>
        <taxon>Bacteria</taxon>
        <taxon>Pseudomonadati</taxon>
        <taxon>Pseudomonadota</taxon>
        <taxon>Betaproteobacteria</taxon>
        <taxon>Burkholderiales</taxon>
        <taxon>Comamonadaceae</taxon>
        <taxon>Ottowia</taxon>
    </lineage>
</organism>
<dbReference type="EMBL" id="JBEPSH010000005">
    <property type="protein sequence ID" value="MET4577493.1"/>
    <property type="molecule type" value="Genomic_DNA"/>
</dbReference>
<evidence type="ECO:0000256" key="2">
    <source>
        <dbReference type="RuleBase" id="RU003707"/>
    </source>
</evidence>
<evidence type="ECO:0000313" key="3">
    <source>
        <dbReference type="EMBL" id="MET4577493.1"/>
    </source>
</evidence>
<dbReference type="Pfam" id="PF00378">
    <property type="entry name" value="ECH_1"/>
    <property type="match status" value="1"/>
</dbReference>
<dbReference type="CDD" id="cd06558">
    <property type="entry name" value="crotonase-like"/>
    <property type="match status" value="1"/>
</dbReference>
<dbReference type="PANTHER" id="PTHR43802">
    <property type="entry name" value="ENOYL-COA HYDRATASE"/>
    <property type="match status" value="1"/>
</dbReference>
<dbReference type="Proteomes" id="UP001549320">
    <property type="component" value="Unassembled WGS sequence"/>
</dbReference>
<evidence type="ECO:0000256" key="1">
    <source>
        <dbReference type="ARBA" id="ARBA00005254"/>
    </source>
</evidence>
<dbReference type="Gene3D" id="3.90.226.10">
    <property type="entry name" value="2-enoyl-CoA Hydratase, Chain A, domain 1"/>
    <property type="match status" value="1"/>
</dbReference>
<dbReference type="GO" id="GO:0004300">
    <property type="term" value="F:enoyl-CoA hydratase activity"/>
    <property type="evidence" value="ECO:0007669"/>
    <property type="project" value="UniProtKB-EC"/>
</dbReference>
<gene>
    <name evidence="3" type="ORF">ABIE13_002604</name>
</gene>
<accession>A0ABV2Q8X4</accession>
<reference evidence="3 4" key="1">
    <citation type="submission" date="2024-06" db="EMBL/GenBank/DDBJ databases">
        <title>Sorghum-associated microbial communities from plants grown in Nebraska, USA.</title>
        <authorList>
            <person name="Schachtman D."/>
        </authorList>
    </citation>
    <scope>NUCLEOTIDE SEQUENCE [LARGE SCALE GENOMIC DNA]</scope>
    <source>
        <strain evidence="3 4">2709</strain>
    </source>
</reference>
<keyword evidence="3" id="KW-0456">Lyase</keyword>
<keyword evidence="4" id="KW-1185">Reference proteome</keyword>
<dbReference type="InterPro" id="IPR018376">
    <property type="entry name" value="Enoyl-CoA_hyd/isom_CS"/>
</dbReference>
<comment type="caution">
    <text evidence="3">The sequence shown here is derived from an EMBL/GenBank/DDBJ whole genome shotgun (WGS) entry which is preliminary data.</text>
</comment>
<dbReference type="InterPro" id="IPR029045">
    <property type="entry name" value="ClpP/crotonase-like_dom_sf"/>
</dbReference>